<dbReference type="KEGG" id="hyh:D3Y59_08065"/>
<dbReference type="EMBL" id="CP032317">
    <property type="protein sequence ID" value="AYA37013.1"/>
    <property type="molecule type" value="Genomic_DNA"/>
</dbReference>
<keyword evidence="2" id="KW-1185">Reference proteome</keyword>
<organism evidence="1 2">
    <name type="scientific">Hymenobacter oligotrophus</name>
    <dbReference type="NCBI Taxonomy" id="2319843"/>
    <lineage>
        <taxon>Bacteria</taxon>
        <taxon>Pseudomonadati</taxon>
        <taxon>Bacteroidota</taxon>
        <taxon>Cytophagia</taxon>
        <taxon>Cytophagales</taxon>
        <taxon>Hymenobacteraceae</taxon>
        <taxon>Hymenobacter</taxon>
    </lineage>
</organism>
<sequence>MLNAMAVPIGLFDQARQNGYAFNQAPEPDLAASLALFDPVNIWAGFQQLTHLQQRQKAKAALIGRVLKRRLSRIRSLVHRKKSK</sequence>
<reference evidence="1 2" key="1">
    <citation type="submission" date="2018-09" db="EMBL/GenBank/DDBJ databases">
        <title>Hymenobacter medium sp. nov., isolated from R2A medium.</title>
        <authorList>
            <person name="Yingchao G."/>
        </authorList>
    </citation>
    <scope>NUCLEOTIDE SEQUENCE [LARGE SCALE GENOMIC DNA]</scope>
    <source>
        <strain evidence="2">sh-6</strain>
    </source>
</reference>
<proteinExistence type="predicted"/>
<name>A0A3B7R0S9_9BACT</name>
<dbReference type="Proteomes" id="UP000262802">
    <property type="component" value="Chromosome"/>
</dbReference>
<evidence type="ECO:0000313" key="2">
    <source>
        <dbReference type="Proteomes" id="UP000262802"/>
    </source>
</evidence>
<evidence type="ECO:0000313" key="1">
    <source>
        <dbReference type="EMBL" id="AYA37013.1"/>
    </source>
</evidence>
<dbReference type="AlphaFoldDB" id="A0A3B7R0S9"/>
<protein>
    <submittedName>
        <fullName evidence="1">Uncharacterized protein</fullName>
    </submittedName>
</protein>
<gene>
    <name evidence="1" type="ORF">D3Y59_08065</name>
</gene>
<accession>A0A3B7R0S9</accession>